<evidence type="ECO:0000313" key="2">
    <source>
        <dbReference type="EMBL" id="CAA7269719.1"/>
    </source>
</evidence>
<comment type="caution">
    <text evidence="2">The sequence shown here is derived from an EMBL/GenBank/DDBJ whole genome shotgun (WGS) entry which is preliminary data.</text>
</comment>
<dbReference type="CDD" id="cd00201">
    <property type="entry name" value="WW"/>
    <property type="match status" value="1"/>
</dbReference>
<keyword evidence="1" id="KW-0472">Membrane</keyword>
<dbReference type="EMBL" id="CACVBS010000079">
    <property type="protein sequence ID" value="CAA7269719.1"/>
    <property type="molecule type" value="Genomic_DNA"/>
</dbReference>
<dbReference type="InterPro" id="IPR001202">
    <property type="entry name" value="WW_dom"/>
</dbReference>
<dbReference type="AlphaFoldDB" id="A0A8S0VU79"/>
<feature type="transmembrane region" description="Helical" evidence="1">
    <location>
        <begin position="401"/>
        <end position="429"/>
    </location>
</feature>
<evidence type="ECO:0000313" key="3">
    <source>
        <dbReference type="Proteomes" id="UP000467700"/>
    </source>
</evidence>
<dbReference type="Gene3D" id="2.20.70.10">
    <property type="match status" value="1"/>
</dbReference>
<feature type="transmembrane region" description="Helical" evidence="1">
    <location>
        <begin position="368"/>
        <end position="395"/>
    </location>
</feature>
<evidence type="ECO:0000256" key="1">
    <source>
        <dbReference type="SAM" id="Phobius"/>
    </source>
</evidence>
<protein>
    <submittedName>
        <fullName evidence="2">Uncharacterized protein</fullName>
    </submittedName>
</protein>
<keyword evidence="1" id="KW-1133">Transmembrane helix</keyword>
<organism evidence="2 3">
    <name type="scientific">Cyclocybe aegerita</name>
    <name type="common">Black poplar mushroom</name>
    <name type="synonym">Agrocybe aegerita</name>
    <dbReference type="NCBI Taxonomy" id="1973307"/>
    <lineage>
        <taxon>Eukaryota</taxon>
        <taxon>Fungi</taxon>
        <taxon>Dikarya</taxon>
        <taxon>Basidiomycota</taxon>
        <taxon>Agaricomycotina</taxon>
        <taxon>Agaricomycetes</taxon>
        <taxon>Agaricomycetidae</taxon>
        <taxon>Agaricales</taxon>
        <taxon>Agaricineae</taxon>
        <taxon>Bolbitiaceae</taxon>
        <taxon>Cyclocybe</taxon>
    </lineage>
</organism>
<keyword evidence="1" id="KW-0812">Transmembrane</keyword>
<feature type="transmembrane region" description="Helical" evidence="1">
    <location>
        <begin position="320"/>
        <end position="338"/>
    </location>
</feature>
<reference evidence="2 3" key="1">
    <citation type="submission" date="2020-01" db="EMBL/GenBank/DDBJ databases">
        <authorList>
            <person name="Gupta K D."/>
        </authorList>
    </citation>
    <scope>NUCLEOTIDE SEQUENCE [LARGE SCALE GENOMIC DNA]</scope>
</reference>
<name>A0A8S0VU79_CYCAE</name>
<sequence>MLIDHRPAVPNDNVYLLPGPYGEEPTLNDFLFDTHLPDGWKEYTHPDGLPYFHHEKMGVVTEVDVRDSQQLESLQTAHEVIMKRFQQVDFEKGGKLSERPYELYISTRNPEQPRYYFVWVTDDIQPTDYNILIRKLFYAHLASFPCHTQVPEDGIQYLRAYLAYIVVDDLTTPFKITPWDPQKAALLLDTLDRTISRKTTGNGLETFSIAQPLVTIYSVRALHRHGTQAAINEQHLPPYPTTGPFDAIFQIFSFFVYSTYEDRLRLALQGELASEREWHRLMTTLVAEWSYTNLLATVVLVVDMAFLALNLSVFARTSSIASTLFAIGSIVIGLHHVWKHRDQSTASISELSFYIQNTGRSATDIKRLALLLSLPMIFLLWALLAFTCAVANYAFNPPKAIASYVIPAFVLAVICPSGIFATVVFWNVFKYKRAGEPRSLLATSFSTSLTRSPDASTYSSITRAQRRPPVTPHIPTIGAVPGSERYLTGALMVFVSFAHSGHLSLVLASRTPRPRLSYSSSSPLVLLVLASQPRFDSPPDPPSPCLSISPSSLSCFHA</sequence>
<gene>
    <name evidence="2" type="ORF">AAE3_LOCUS11724</name>
</gene>
<proteinExistence type="predicted"/>
<keyword evidence="3" id="KW-1185">Reference proteome</keyword>
<dbReference type="Proteomes" id="UP000467700">
    <property type="component" value="Unassembled WGS sequence"/>
</dbReference>
<dbReference type="OrthoDB" id="3166422at2759"/>
<accession>A0A8S0VU79</accession>